<dbReference type="InterPro" id="IPR011990">
    <property type="entry name" value="TPR-like_helical_dom_sf"/>
</dbReference>
<dbReference type="EMBL" id="LXTC01000005">
    <property type="protein sequence ID" value="OBA19714.1"/>
    <property type="molecule type" value="Genomic_DNA"/>
</dbReference>
<feature type="domain" description="Tetratricopeptide SHNi-TPR" evidence="4">
    <location>
        <begin position="202"/>
        <end position="237"/>
    </location>
</feature>
<dbReference type="PANTHER" id="PTHR15081:SF1">
    <property type="entry name" value="NUCLEAR AUTOANTIGENIC SPERM PROTEIN"/>
    <property type="match status" value="1"/>
</dbReference>
<sequence>MYSDTVTRFITQGAKLYSSKDYEQAATSYADACAAFNEEHSRDDPDLLLLYGKALFQNGVAKSGVLGGVSTVSRSEDQSSGLAENQDDEDESGFQFHEGTAEGDMDDEEEDHVPLAEEDGDSDTETAGEAGNADNSDDEEGAPEEEQSDFEAAWDILDLTRALLEKVVEDSAQNAADLQPPYLVSDDAEPSNKYVETIKKLSETYDLLGEVSLETENFLQAATDLEACLELRKKLYSGTTSSWISESHYKLSLALEFCIEDPDLRSKAAGHVRLAIAVVKAQAENQPDLDDTKKTENAGLLRDLEERHKELQKDPEKEVEAEQLDIIKGLLGEAVAGSGAARAFTETAEKPTVNDLSSMVKKRKAKPVSDAAKKPKKE</sequence>
<feature type="compositionally biased region" description="Acidic residues" evidence="3">
    <location>
        <begin position="101"/>
        <end position="126"/>
    </location>
</feature>
<dbReference type="AlphaFoldDB" id="A0A1A0H6K1"/>
<comment type="caution">
    <text evidence="5">The sequence shown here is derived from an EMBL/GenBank/DDBJ whole genome shotgun (WGS) entry which is preliminary data.</text>
</comment>
<keyword evidence="6" id="KW-1185">Reference proteome</keyword>
<evidence type="ECO:0000313" key="6">
    <source>
        <dbReference type="Proteomes" id="UP000092555"/>
    </source>
</evidence>
<dbReference type="Pfam" id="PF10516">
    <property type="entry name" value="SHNi-TPR"/>
    <property type="match status" value="1"/>
</dbReference>
<dbReference type="PANTHER" id="PTHR15081">
    <property type="entry name" value="NUCLEAR AUTOANTIGENIC SPERM PROTEIN NASP -RELATED"/>
    <property type="match status" value="1"/>
</dbReference>
<protein>
    <recommendedName>
        <fullName evidence="4">Tetratricopeptide SHNi-TPR domain-containing protein</fullName>
    </recommendedName>
</protein>
<reference evidence="5 6" key="1">
    <citation type="submission" date="2016-05" db="EMBL/GenBank/DDBJ databases">
        <title>Comparative genomics of biotechnologically important yeasts.</title>
        <authorList>
            <consortium name="DOE Joint Genome Institute"/>
            <person name="Riley R."/>
            <person name="Haridas S."/>
            <person name="Wolfe K.H."/>
            <person name="Lopes M.R."/>
            <person name="Hittinger C.T."/>
            <person name="Goker M."/>
            <person name="Salamov A."/>
            <person name="Wisecaver J."/>
            <person name="Long T.M."/>
            <person name="Aerts A.L."/>
            <person name="Barry K."/>
            <person name="Choi C."/>
            <person name="Clum A."/>
            <person name="Coughlan A.Y."/>
            <person name="Deshpande S."/>
            <person name="Douglass A.P."/>
            <person name="Hanson S.J."/>
            <person name="Klenk H.-P."/>
            <person name="LaButti K."/>
            <person name="Lapidus A."/>
            <person name="Lindquist E."/>
            <person name="Lipzen A."/>
            <person name="Meier-kolthoff J.P."/>
            <person name="Ohm R.A."/>
            <person name="Otillar R.P."/>
            <person name="Pangilinan J."/>
            <person name="Peng Y."/>
            <person name="Rokas A."/>
            <person name="Rosa C.A."/>
            <person name="Scheuner C."/>
            <person name="Sibirny A.A."/>
            <person name="Slot J.C."/>
            <person name="Stielow J.B."/>
            <person name="Sun H."/>
            <person name="Kurtzman C.P."/>
            <person name="Blackwell M."/>
            <person name="Grigoriev I.V."/>
            <person name="Jeffries T.W."/>
        </authorList>
    </citation>
    <scope>NUCLEOTIDE SEQUENCE [LARGE SCALE GENOMIC DNA]</scope>
    <source>
        <strain evidence="5 6">NRRL YB-4993</strain>
    </source>
</reference>
<evidence type="ECO:0000256" key="1">
    <source>
        <dbReference type="ARBA" id="ARBA00022737"/>
    </source>
</evidence>
<feature type="compositionally biased region" description="Polar residues" evidence="3">
    <location>
        <begin position="71"/>
        <end position="83"/>
    </location>
</feature>
<name>A0A1A0H6K1_9ASCO</name>
<keyword evidence="2" id="KW-0802">TPR repeat</keyword>
<dbReference type="Proteomes" id="UP000092555">
    <property type="component" value="Unassembled WGS sequence"/>
</dbReference>
<dbReference type="InterPro" id="IPR051730">
    <property type="entry name" value="NASP-like"/>
</dbReference>
<dbReference type="RefSeq" id="XP_018710239.1">
    <property type="nucleotide sequence ID" value="XM_018858999.1"/>
</dbReference>
<dbReference type="GO" id="GO:0005654">
    <property type="term" value="C:nucleoplasm"/>
    <property type="evidence" value="ECO:0007669"/>
    <property type="project" value="TreeGrafter"/>
</dbReference>
<keyword evidence="1" id="KW-0677">Repeat</keyword>
<accession>A0A1A0H6K1</accession>
<organism evidence="5 6">
    <name type="scientific">Metschnikowia bicuspidata var. bicuspidata NRRL YB-4993</name>
    <dbReference type="NCBI Taxonomy" id="869754"/>
    <lineage>
        <taxon>Eukaryota</taxon>
        <taxon>Fungi</taxon>
        <taxon>Dikarya</taxon>
        <taxon>Ascomycota</taxon>
        <taxon>Saccharomycotina</taxon>
        <taxon>Pichiomycetes</taxon>
        <taxon>Metschnikowiaceae</taxon>
        <taxon>Metschnikowia</taxon>
    </lineage>
</organism>
<dbReference type="Gene3D" id="1.25.40.10">
    <property type="entry name" value="Tetratricopeptide repeat domain"/>
    <property type="match status" value="1"/>
</dbReference>
<feature type="region of interest" description="Disordered" evidence="3">
    <location>
        <begin position="346"/>
        <end position="378"/>
    </location>
</feature>
<dbReference type="GeneID" id="30031975"/>
<gene>
    <name evidence="5" type="ORF">METBIDRAFT_79094</name>
</gene>
<dbReference type="STRING" id="869754.A0A1A0H6K1"/>
<dbReference type="GO" id="GO:0034080">
    <property type="term" value="P:CENP-A containing chromatin assembly"/>
    <property type="evidence" value="ECO:0007669"/>
    <property type="project" value="TreeGrafter"/>
</dbReference>
<proteinExistence type="predicted"/>
<evidence type="ECO:0000259" key="4">
    <source>
        <dbReference type="Pfam" id="PF10516"/>
    </source>
</evidence>
<feature type="compositionally biased region" description="Acidic residues" evidence="3">
    <location>
        <begin position="135"/>
        <end position="148"/>
    </location>
</feature>
<dbReference type="InterPro" id="IPR019544">
    <property type="entry name" value="Tetratricopeptide_SHNi-TPR_dom"/>
</dbReference>
<feature type="region of interest" description="Disordered" evidence="3">
    <location>
        <begin position="71"/>
        <end position="148"/>
    </location>
</feature>
<evidence type="ECO:0000256" key="2">
    <source>
        <dbReference type="ARBA" id="ARBA00022803"/>
    </source>
</evidence>
<evidence type="ECO:0000256" key="3">
    <source>
        <dbReference type="SAM" id="MobiDB-lite"/>
    </source>
</evidence>
<dbReference type="OrthoDB" id="5587616at2759"/>
<dbReference type="GO" id="GO:0042393">
    <property type="term" value="F:histone binding"/>
    <property type="evidence" value="ECO:0007669"/>
    <property type="project" value="TreeGrafter"/>
</dbReference>
<dbReference type="GO" id="GO:0006335">
    <property type="term" value="P:DNA replication-dependent chromatin assembly"/>
    <property type="evidence" value="ECO:0007669"/>
    <property type="project" value="TreeGrafter"/>
</dbReference>
<evidence type="ECO:0000313" key="5">
    <source>
        <dbReference type="EMBL" id="OBA19714.1"/>
    </source>
</evidence>